<accession>A0A1V9Z4Z6</accession>
<proteinExistence type="inferred from homology"/>
<evidence type="ECO:0000256" key="7">
    <source>
        <dbReference type="RuleBase" id="RU079119"/>
    </source>
</evidence>
<name>A0A1V9Z4Z6_ACHHY</name>
<feature type="transmembrane region" description="Helical" evidence="7">
    <location>
        <begin position="193"/>
        <end position="217"/>
    </location>
</feature>
<dbReference type="Proteomes" id="UP000243579">
    <property type="component" value="Unassembled WGS sequence"/>
</dbReference>
<sequence>MCWCGCLKGLSPLMRLCLPTAIALLILWLYFGFLINPVGLRTLPLLHVVHFHVCVGLLGASLFRTMTAKVFARDSPLLAQLQDDNADIGGIEQKFHGGKRFCRKCALPKPDRTHHCSTCNACIAKMDHHCVFLNKCIGLENYKFFVLFLFWSAVSCLNEAALLYTFVVPTSLEQLGVDFIAGTLSFRSTDFQIVAIFFVALCVGIALSCFGLMHFYLAAFNMTTLEYCEKRDEIGYVNYYHVGTLANLRQVFGPPPVAFLPRHPAHMGELRMAFPSTKLKQL</sequence>
<dbReference type="AlphaFoldDB" id="A0A1V9Z4Z6"/>
<dbReference type="GO" id="GO:0016020">
    <property type="term" value="C:membrane"/>
    <property type="evidence" value="ECO:0007669"/>
    <property type="project" value="UniProtKB-SubCell"/>
</dbReference>
<comment type="caution">
    <text evidence="9">The sequence shown here is derived from an EMBL/GenBank/DDBJ whole genome shotgun (WGS) entry which is preliminary data.</text>
</comment>
<gene>
    <name evidence="9" type="ORF">ACHHYP_02958</name>
</gene>
<evidence type="ECO:0000256" key="5">
    <source>
        <dbReference type="ARBA" id="ARBA00023136"/>
    </source>
</evidence>
<feature type="transmembrane region" description="Helical" evidence="7">
    <location>
        <begin position="45"/>
        <end position="63"/>
    </location>
</feature>
<comment type="similarity">
    <text evidence="7">Belongs to the DHHC palmitoyltransferase family.</text>
</comment>
<keyword evidence="6 7" id="KW-0012">Acyltransferase</keyword>
<comment type="catalytic activity">
    <reaction evidence="7">
        <text>L-cysteinyl-[protein] + hexadecanoyl-CoA = S-hexadecanoyl-L-cysteinyl-[protein] + CoA</text>
        <dbReference type="Rhea" id="RHEA:36683"/>
        <dbReference type="Rhea" id="RHEA-COMP:10131"/>
        <dbReference type="Rhea" id="RHEA-COMP:11032"/>
        <dbReference type="ChEBI" id="CHEBI:29950"/>
        <dbReference type="ChEBI" id="CHEBI:57287"/>
        <dbReference type="ChEBI" id="CHEBI:57379"/>
        <dbReference type="ChEBI" id="CHEBI:74151"/>
        <dbReference type="EC" id="2.3.1.225"/>
    </reaction>
</comment>
<organism evidence="9 10">
    <name type="scientific">Achlya hypogyna</name>
    <name type="common">Oomycete</name>
    <name type="synonym">Protoachlya hypogyna</name>
    <dbReference type="NCBI Taxonomy" id="1202772"/>
    <lineage>
        <taxon>Eukaryota</taxon>
        <taxon>Sar</taxon>
        <taxon>Stramenopiles</taxon>
        <taxon>Oomycota</taxon>
        <taxon>Saprolegniomycetes</taxon>
        <taxon>Saprolegniales</taxon>
        <taxon>Achlyaceae</taxon>
        <taxon>Achlya</taxon>
    </lineage>
</organism>
<dbReference type="GO" id="GO:0019706">
    <property type="term" value="F:protein-cysteine S-palmitoyltransferase activity"/>
    <property type="evidence" value="ECO:0007669"/>
    <property type="project" value="UniProtKB-EC"/>
</dbReference>
<evidence type="ECO:0000256" key="4">
    <source>
        <dbReference type="ARBA" id="ARBA00022989"/>
    </source>
</evidence>
<feature type="domain" description="Palmitoyltransferase DHHC" evidence="8">
    <location>
        <begin position="98"/>
        <end position="230"/>
    </location>
</feature>
<dbReference type="EMBL" id="JNBR01000430">
    <property type="protein sequence ID" value="OQR93059.1"/>
    <property type="molecule type" value="Genomic_DNA"/>
</dbReference>
<keyword evidence="5 7" id="KW-0472">Membrane</keyword>
<dbReference type="OrthoDB" id="9909019at2759"/>
<keyword evidence="3 7" id="KW-0812">Transmembrane</keyword>
<dbReference type="PROSITE" id="PS50216">
    <property type="entry name" value="DHHC"/>
    <property type="match status" value="1"/>
</dbReference>
<evidence type="ECO:0000313" key="9">
    <source>
        <dbReference type="EMBL" id="OQR93059.1"/>
    </source>
</evidence>
<keyword evidence="2 7" id="KW-0808">Transferase</keyword>
<keyword evidence="4 7" id="KW-1133">Transmembrane helix</keyword>
<evidence type="ECO:0000256" key="2">
    <source>
        <dbReference type="ARBA" id="ARBA00022679"/>
    </source>
</evidence>
<dbReference type="Pfam" id="PF01529">
    <property type="entry name" value="DHHC"/>
    <property type="match status" value="1"/>
</dbReference>
<evidence type="ECO:0000259" key="8">
    <source>
        <dbReference type="Pfam" id="PF01529"/>
    </source>
</evidence>
<comment type="subcellular location">
    <subcellularLocation>
        <location evidence="1">Membrane</location>
        <topology evidence="1">Multi-pass membrane protein</topology>
    </subcellularLocation>
</comment>
<evidence type="ECO:0000256" key="1">
    <source>
        <dbReference type="ARBA" id="ARBA00004141"/>
    </source>
</evidence>
<feature type="transmembrane region" description="Helical" evidence="7">
    <location>
        <begin position="12"/>
        <end position="33"/>
    </location>
</feature>
<reference evidence="9 10" key="1">
    <citation type="journal article" date="2014" name="Genome Biol. Evol.">
        <title>The secreted proteins of Achlya hypogyna and Thraustotheca clavata identify the ancestral oomycete secretome and reveal gene acquisitions by horizontal gene transfer.</title>
        <authorList>
            <person name="Misner I."/>
            <person name="Blouin N."/>
            <person name="Leonard G."/>
            <person name="Richards T.A."/>
            <person name="Lane C.E."/>
        </authorList>
    </citation>
    <scope>NUCLEOTIDE SEQUENCE [LARGE SCALE GENOMIC DNA]</scope>
    <source>
        <strain evidence="9 10">ATCC 48635</strain>
    </source>
</reference>
<dbReference type="PANTHER" id="PTHR12246">
    <property type="entry name" value="PALMITOYLTRANSFERASE ZDHHC16"/>
    <property type="match status" value="1"/>
</dbReference>
<evidence type="ECO:0000313" key="10">
    <source>
        <dbReference type="Proteomes" id="UP000243579"/>
    </source>
</evidence>
<feature type="transmembrane region" description="Helical" evidence="7">
    <location>
        <begin position="144"/>
        <end position="167"/>
    </location>
</feature>
<evidence type="ECO:0000256" key="6">
    <source>
        <dbReference type="ARBA" id="ARBA00023315"/>
    </source>
</evidence>
<dbReference type="InterPro" id="IPR001594">
    <property type="entry name" value="Palmitoyltrfase_DHHC"/>
</dbReference>
<protein>
    <recommendedName>
        <fullName evidence="7">Palmitoyltransferase</fullName>
        <ecNumber evidence="7">2.3.1.225</ecNumber>
    </recommendedName>
</protein>
<dbReference type="InterPro" id="IPR039859">
    <property type="entry name" value="PFA4/ZDH16/20/ERF2-like"/>
</dbReference>
<evidence type="ECO:0000256" key="3">
    <source>
        <dbReference type="ARBA" id="ARBA00022692"/>
    </source>
</evidence>
<comment type="domain">
    <text evidence="7">The DHHC domain is required for palmitoyltransferase activity.</text>
</comment>
<keyword evidence="10" id="KW-1185">Reference proteome</keyword>
<dbReference type="STRING" id="1202772.A0A1V9Z4Z6"/>
<dbReference type="EC" id="2.3.1.225" evidence="7"/>